<name>A0A2S5BE65_9BASI</name>
<keyword evidence="2" id="KW-1185">Reference proteome</keyword>
<protein>
    <submittedName>
        <fullName evidence="1">Uncharacterized protein</fullName>
    </submittedName>
</protein>
<dbReference type="EMBL" id="PJQD01000020">
    <property type="protein sequence ID" value="POY75060.1"/>
    <property type="molecule type" value="Genomic_DNA"/>
</dbReference>
<dbReference type="Proteomes" id="UP000237144">
    <property type="component" value="Unassembled WGS sequence"/>
</dbReference>
<comment type="caution">
    <text evidence="1">The sequence shown here is derived from an EMBL/GenBank/DDBJ whole genome shotgun (WGS) entry which is preliminary data.</text>
</comment>
<organism evidence="1 2">
    <name type="scientific">Rhodotorula taiwanensis</name>
    <dbReference type="NCBI Taxonomy" id="741276"/>
    <lineage>
        <taxon>Eukaryota</taxon>
        <taxon>Fungi</taxon>
        <taxon>Dikarya</taxon>
        <taxon>Basidiomycota</taxon>
        <taxon>Pucciniomycotina</taxon>
        <taxon>Microbotryomycetes</taxon>
        <taxon>Sporidiobolales</taxon>
        <taxon>Sporidiobolaceae</taxon>
        <taxon>Rhodotorula</taxon>
    </lineage>
</organism>
<sequence>MIDREKPREAIRFGATCRRLHALVLPIAFKGLTLWPEEKKIWDGGFIGCSLPWLADYLFQRGHLVKTLSLPLLNELNVLERTMRLCIARCTAYRNLVLSVLDSRDGRHTRNTGPLNWLFSAIEHRAPFQLESLVIKASKQLEPHIVGYASLIARSSNLRHLVVSGESKADSAPFEVSTLDLTIASPVASRLRHFLAVFSAHLHTLNVNFIDDLQDDLPAPPVYFPALDKLRLYGADSIRVLQQMTHPDTPVVSLCFDGRDPAGLAIFEAFYRSQSNQTIKSCALICGSSPSDDPQVNASLRRLDEFRRRVMQGKGTSLAASPGAR</sequence>
<reference evidence="1 2" key="1">
    <citation type="journal article" date="2018" name="Front. Microbiol.">
        <title>Prospects for Fungal Bioremediation of Acidic Radioactive Waste Sites: Characterization and Genome Sequence of Rhodotorula taiwanensis MD1149.</title>
        <authorList>
            <person name="Tkavc R."/>
            <person name="Matrosova V.Y."/>
            <person name="Grichenko O.E."/>
            <person name="Gostincar C."/>
            <person name="Volpe R.P."/>
            <person name="Klimenkova P."/>
            <person name="Gaidamakova E.K."/>
            <person name="Zhou C.E."/>
            <person name="Stewart B.J."/>
            <person name="Lyman M.G."/>
            <person name="Malfatti S.A."/>
            <person name="Rubinfeld B."/>
            <person name="Courtot M."/>
            <person name="Singh J."/>
            <person name="Dalgard C.L."/>
            <person name="Hamilton T."/>
            <person name="Frey K.G."/>
            <person name="Gunde-Cimerman N."/>
            <person name="Dugan L."/>
            <person name="Daly M.J."/>
        </authorList>
    </citation>
    <scope>NUCLEOTIDE SEQUENCE [LARGE SCALE GENOMIC DNA]</scope>
    <source>
        <strain evidence="1 2">MD1149</strain>
    </source>
</reference>
<evidence type="ECO:0000313" key="1">
    <source>
        <dbReference type="EMBL" id="POY75060.1"/>
    </source>
</evidence>
<evidence type="ECO:0000313" key="2">
    <source>
        <dbReference type="Proteomes" id="UP000237144"/>
    </source>
</evidence>
<accession>A0A2S5BE65</accession>
<proteinExistence type="predicted"/>
<dbReference type="AlphaFoldDB" id="A0A2S5BE65"/>
<gene>
    <name evidence="1" type="ORF">BMF94_2036</name>
</gene>